<keyword evidence="6" id="KW-0695">RNA-directed DNA polymerase</keyword>
<keyword evidence="2" id="KW-0548">Nucleotidyltransferase</keyword>
<dbReference type="GO" id="GO:0004519">
    <property type="term" value="F:endonuclease activity"/>
    <property type="evidence" value="ECO:0007669"/>
    <property type="project" value="UniProtKB-KW"/>
</dbReference>
<evidence type="ECO:0000313" key="8">
    <source>
        <dbReference type="EMBL" id="KAJ0188267.1"/>
    </source>
</evidence>
<reference evidence="8 9" key="1">
    <citation type="journal article" date="2017" name="Nat. Commun.">
        <title>Genome assembly with in vitro proximity ligation data and whole-genome triplication in lettuce.</title>
        <authorList>
            <person name="Reyes-Chin-Wo S."/>
            <person name="Wang Z."/>
            <person name="Yang X."/>
            <person name="Kozik A."/>
            <person name="Arikit S."/>
            <person name="Song C."/>
            <person name="Xia L."/>
            <person name="Froenicke L."/>
            <person name="Lavelle D.O."/>
            <person name="Truco M.J."/>
            <person name="Xia R."/>
            <person name="Zhu S."/>
            <person name="Xu C."/>
            <person name="Xu H."/>
            <person name="Xu X."/>
            <person name="Cox K."/>
            <person name="Korf I."/>
            <person name="Meyers B.C."/>
            <person name="Michelmore R.W."/>
        </authorList>
    </citation>
    <scope>NUCLEOTIDE SEQUENCE [LARGE SCALE GENOMIC DNA]</scope>
    <source>
        <strain evidence="9">cv. Salinas</strain>
        <tissue evidence="8">Seedlings</tissue>
    </source>
</reference>
<dbReference type="PANTHER" id="PTHR48475">
    <property type="entry name" value="RIBONUCLEASE H"/>
    <property type="match status" value="1"/>
</dbReference>
<dbReference type="InterPro" id="IPR043502">
    <property type="entry name" value="DNA/RNA_pol_sf"/>
</dbReference>
<dbReference type="Pfam" id="PF17917">
    <property type="entry name" value="RT_RNaseH"/>
    <property type="match status" value="1"/>
</dbReference>
<accession>A0A9R1WWT4</accession>
<dbReference type="GO" id="GO:0016787">
    <property type="term" value="F:hydrolase activity"/>
    <property type="evidence" value="ECO:0007669"/>
    <property type="project" value="UniProtKB-KW"/>
</dbReference>
<dbReference type="Gene3D" id="3.10.10.10">
    <property type="entry name" value="HIV Type 1 Reverse Transcriptase, subunit A, domain 1"/>
    <property type="match status" value="1"/>
</dbReference>
<keyword evidence="4" id="KW-0255">Endonuclease</keyword>
<evidence type="ECO:0000259" key="7">
    <source>
        <dbReference type="Pfam" id="PF17917"/>
    </source>
</evidence>
<dbReference type="InterPro" id="IPR041373">
    <property type="entry name" value="RT_RNaseH"/>
</dbReference>
<organism evidence="8 9">
    <name type="scientific">Lactuca sativa</name>
    <name type="common">Garden lettuce</name>
    <dbReference type="NCBI Taxonomy" id="4236"/>
    <lineage>
        <taxon>Eukaryota</taxon>
        <taxon>Viridiplantae</taxon>
        <taxon>Streptophyta</taxon>
        <taxon>Embryophyta</taxon>
        <taxon>Tracheophyta</taxon>
        <taxon>Spermatophyta</taxon>
        <taxon>Magnoliopsida</taxon>
        <taxon>eudicotyledons</taxon>
        <taxon>Gunneridae</taxon>
        <taxon>Pentapetalae</taxon>
        <taxon>asterids</taxon>
        <taxon>campanulids</taxon>
        <taxon>Asterales</taxon>
        <taxon>Asteraceae</taxon>
        <taxon>Cichorioideae</taxon>
        <taxon>Cichorieae</taxon>
        <taxon>Lactucinae</taxon>
        <taxon>Lactuca</taxon>
    </lineage>
</organism>
<protein>
    <recommendedName>
        <fullName evidence="7">Reverse transcriptase RNase H-like domain-containing protein</fullName>
    </recommendedName>
</protein>
<keyword evidence="9" id="KW-1185">Reference proteome</keyword>
<sequence>MHREDEEKSTFHTDRGTCCYQKMPFGLKNVVATYQLLMDKVFAEQIRKNVEVYFDDMEINGRLTALGRFIAKSAEKALPLFHTLKECVDKSHFNWTIEADSPFQFLKEAFHQLLTMERSLSGETLQIYLPTADEAISSVQTVERNKKHLPIHFVSKALQGHEINYPVLEKLVLTLIYTDRRLRCYFQAHKIEVLTSVPIKQVPLSTEKSRRLAKWEIELGEHDTDYRPWNNIKAQALADFLVEIPDTLRGIPKALPPDPLEPETSKEIWELHIDDTTSKECSGAGLILKNVTTIKVKVKVKVNKSNRSNLTSTCMLKSYSMYKKVHLYVKNSSVSKNQCVNNVKTLKRELNTSKHD</sequence>
<evidence type="ECO:0000256" key="3">
    <source>
        <dbReference type="ARBA" id="ARBA00022722"/>
    </source>
</evidence>
<evidence type="ECO:0000256" key="5">
    <source>
        <dbReference type="ARBA" id="ARBA00022801"/>
    </source>
</evidence>
<keyword evidence="1" id="KW-0808">Transferase</keyword>
<dbReference type="EMBL" id="NBSK02000009">
    <property type="protein sequence ID" value="KAJ0188267.1"/>
    <property type="molecule type" value="Genomic_DNA"/>
</dbReference>
<keyword evidence="3" id="KW-0540">Nuclease</keyword>
<evidence type="ECO:0000256" key="2">
    <source>
        <dbReference type="ARBA" id="ARBA00022695"/>
    </source>
</evidence>
<proteinExistence type="predicted"/>
<dbReference type="Proteomes" id="UP000235145">
    <property type="component" value="Unassembled WGS sequence"/>
</dbReference>
<dbReference type="Gene3D" id="3.30.70.270">
    <property type="match status" value="1"/>
</dbReference>
<feature type="domain" description="Reverse transcriptase RNase H-like" evidence="7">
    <location>
        <begin position="124"/>
        <end position="220"/>
    </location>
</feature>
<evidence type="ECO:0000256" key="6">
    <source>
        <dbReference type="ARBA" id="ARBA00022918"/>
    </source>
</evidence>
<evidence type="ECO:0000256" key="1">
    <source>
        <dbReference type="ARBA" id="ARBA00022679"/>
    </source>
</evidence>
<evidence type="ECO:0000313" key="9">
    <source>
        <dbReference type="Proteomes" id="UP000235145"/>
    </source>
</evidence>
<evidence type="ECO:0000256" key="4">
    <source>
        <dbReference type="ARBA" id="ARBA00022759"/>
    </source>
</evidence>
<dbReference type="AlphaFoldDB" id="A0A9R1WWT4"/>
<gene>
    <name evidence="8" type="ORF">LSAT_V11C900483780</name>
</gene>
<keyword evidence="5" id="KW-0378">Hydrolase</keyword>
<name>A0A9R1WWT4_LACSA</name>
<comment type="caution">
    <text evidence="8">The sequence shown here is derived from an EMBL/GenBank/DDBJ whole genome shotgun (WGS) entry which is preliminary data.</text>
</comment>
<dbReference type="PANTHER" id="PTHR48475:SF2">
    <property type="entry name" value="RIBONUCLEASE H"/>
    <property type="match status" value="1"/>
</dbReference>
<dbReference type="InterPro" id="IPR043128">
    <property type="entry name" value="Rev_trsase/Diguanyl_cyclase"/>
</dbReference>
<dbReference type="SUPFAM" id="SSF56672">
    <property type="entry name" value="DNA/RNA polymerases"/>
    <property type="match status" value="1"/>
</dbReference>
<dbReference type="GO" id="GO:0003964">
    <property type="term" value="F:RNA-directed DNA polymerase activity"/>
    <property type="evidence" value="ECO:0007669"/>
    <property type="project" value="UniProtKB-KW"/>
</dbReference>